<feature type="transmembrane region" description="Helical" evidence="8">
    <location>
        <begin position="74"/>
        <end position="93"/>
    </location>
</feature>
<evidence type="ECO:0000256" key="6">
    <source>
        <dbReference type="ARBA" id="ARBA00022989"/>
    </source>
</evidence>
<accession>A0ABS8H341</accession>
<dbReference type="InterPro" id="IPR002781">
    <property type="entry name" value="TM_pro_TauE-like"/>
</dbReference>
<evidence type="ECO:0000256" key="7">
    <source>
        <dbReference type="ARBA" id="ARBA00023136"/>
    </source>
</evidence>
<evidence type="ECO:0000256" key="3">
    <source>
        <dbReference type="ARBA" id="ARBA00022448"/>
    </source>
</evidence>
<keyword evidence="6 8" id="KW-1133">Transmembrane helix</keyword>
<dbReference type="PANTHER" id="PTHR30269:SF37">
    <property type="entry name" value="MEMBRANE TRANSPORTER PROTEIN"/>
    <property type="match status" value="1"/>
</dbReference>
<feature type="transmembrane region" description="Helical" evidence="8">
    <location>
        <begin position="47"/>
        <end position="67"/>
    </location>
</feature>
<evidence type="ECO:0000313" key="10">
    <source>
        <dbReference type="Proteomes" id="UP001198830"/>
    </source>
</evidence>
<keyword evidence="4 8" id="KW-1003">Cell membrane</keyword>
<name>A0ABS8H341_9SPHN</name>
<dbReference type="InterPro" id="IPR052017">
    <property type="entry name" value="TSUP"/>
</dbReference>
<dbReference type="RefSeq" id="WP_228227056.1">
    <property type="nucleotide sequence ID" value="NZ_JAJGNP010000006.1"/>
</dbReference>
<evidence type="ECO:0000313" key="9">
    <source>
        <dbReference type="EMBL" id="MCC4232964.1"/>
    </source>
</evidence>
<sequence length="252" mass="26481">MPVDVDAIYIVCALVAVIISGLAKGGFAGVGALAMPILALAIDPVRGAAILLPILILQDAVSVWAYRRSWDGRILAVMLPGAAVGVMLGWLFAAKVSEVAVLGVLGGISVLFGLQRLWVERGGAVTLPSNSPAWVGFLFGIASGFTSQIAHAGSPPFQMWVLPKKLSRDMLVGTTAFAFAAMNWMKVPAYAALGQFTHDNLAATAMLAPVAILSTFAGVALVRRVDPARFYTLIYVLMILLGLKLMADALMA</sequence>
<evidence type="ECO:0000256" key="8">
    <source>
        <dbReference type="RuleBase" id="RU363041"/>
    </source>
</evidence>
<evidence type="ECO:0000256" key="1">
    <source>
        <dbReference type="ARBA" id="ARBA00004651"/>
    </source>
</evidence>
<evidence type="ECO:0000256" key="4">
    <source>
        <dbReference type="ARBA" id="ARBA00022475"/>
    </source>
</evidence>
<keyword evidence="7 8" id="KW-0472">Membrane</keyword>
<comment type="caution">
    <text evidence="9">The sequence shown here is derived from an EMBL/GenBank/DDBJ whole genome shotgun (WGS) entry which is preliminary data.</text>
</comment>
<comment type="similarity">
    <text evidence="2 8">Belongs to the 4-toluene sulfonate uptake permease (TSUP) (TC 2.A.102) family.</text>
</comment>
<organism evidence="9 10">
    <name type="scientific">Sphingobium soli</name>
    <dbReference type="NCBI Taxonomy" id="1591116"/>
    <lineage>
        <taxon>Bacteria</taxon>
        <taxon>Pseudomonadati</taxon>
        <taxon>Pseudomonadota</taxon>
        <taxon>Alphaproteobacteria</taxon>
        <taxon>Sphingomonadales</taxon>
        <taxon>Sphingomonadaceae</taxon>
        <taxon>Sphingobium</taxon>
    </lineage>
</organism>
<dbReference type="Proteomes" id="UP001198830">
    <property type="component" value="Unassembled WGS sequence"/>
</dbReference>
<dbReference type="PANTHER" id="PTHR30269">
    <property type="entry name" value="TRANSMEMBRANE PROTEIN YFCA"/>
    <property type="match status" value="1"/>
</dbReference>
<gene>
    <name evidence="9" type="ORF">LL253_09715</name>
</gene>
<dbReference type="Pfam" id="PF01925">
    <property type="entry name" value="TauE"/>
    <property type="match status" value="1"/>
</dbReference>
<feature type="transmembrane region" description="Helical" evidence="8">
    <location>
        <begin position="170"/>
        <end position="189"/>
    </location>
</feature>
<comment type="subcellular location">
    <subcellularLocation>
        <location evidence="1 8">Cell membrane</location>
        <topology evidence="1 8">Multi-pass membrane protein</topology>
    </subcellularLocation>
</comment>
<evidence type="ECO:0000256" key="2">
    <source>
        <dbReference type="ARBA" id="ARBA00009142"/>
    </source>
</evidence>
<proteinExistence type="inferred from homology"/>
<evidence type="ECO:0000256" key="5">
    <source>
        <dbReference type="ARBA" id="ARBA00022692"/>
    </source>
</evidence>
<keyword evidence="10" id="KW-1185">Reference proteome</keyword>
<feature type="transmembrane region" description="Helical" evidence="8">
    <location>
        <begin position="201"/>
        <end position="222"/>
    </location>
</feature>
<feature type="transmembrane region" description="Helical" evidence="8">
    <location>
        <begin position="7"/>
        <end position="35"/>
    </location>
</feature>
<feature type="transmembrane region" description="Helical" evidence="8">
    <location>
        <begin position="131"/>
        <end position="150"/>
    </location>
</feature>
<feature type="transmembrane region" description="Helical" evidence="8">
    <location>
        <begin position="99"/>
        <end position="119"/>
    </location>
</feature>
<keyword evidence="5 8" id="KW-0812">Transmembrane</keyword>
<protein>
    <recommendedName>
        <fullName evidence="8">Probable membrane transporter protein</fullName>
    </recommendedName>
</protein>
<reference evidence="9 10" key="1">
    <citation type="submission" date="2021-10" db="EMBL/GenBank/DDBJ databases">
        <title>The diversity and Nitrogen Metabolism of Culturable Nitrate-Utilizing Bacteria Within the Oxygen Minimum Zone of the Changjiang (Yangtze River)Estuary.</title>
        <authorList>
            <person name="Zhang D."/>
            <person name="Zheng J."/>
            <person name="Liu S."/>
            <person name="He W."/>
        </authorList>
    </citation>
    <scope>NUCLEOTIDE SEQUENCE [LARGE SCALE GENOMIC DNA]</scope>
    <source>
        <strain evidence="9 10">FXH275-2</strain>
    </source>
</reference>
<dbReference type="EMBL" id="JAJGNP010000006">
    <property type="protein sequence ID" value="MCC4232964.1"/>
    <property type="molecule type" value="Genomic_DNA"/>
</dbReference>
<keyword evidence="3" id="KW-0813">Transport</keyword>
<feature type="transmembrane region" description="Helical" evidence="8">
    <location>
        <begin position="228"/>
        <end position="247"/>
    </location>
</feature>